<reference evidence="7" key="1">
    <citation type="journal article" date="2007" name="Nature">
        <title>The grapevine genome sequence suggests ancestral hexaploidization in major angiosperm phyla.</title>
        <authorList>
            <consortium name="The French-Italian Public Consortium for Grapevine Genome Characterization."/>
            <person name="Jaillon O."/>
            <person name="Aury J.-M."/>
            <person name="Noel B."/>
            <person name="Policriti A."/>
            <person name="Clepet C."/>
            <person name="Casagrande A."/>
            <person name="Choisne N."/>
            <person name="Aubourg S."/>
            <person name="Vitulo N."/>
            <person name="Jubin C."/>
            <person name="Vezzi A."/>
            <person name="Legeai F."/>
            <person name="Hugueney P."/>
            <person name="Dasilva C."/>
            <person name="Horner D."/>
            <person name="Mica E."/>
            <person name="Jublot D."/>
            <person name="Poulain J."/>
            <person name="Bruyere C."/>
            <person name="Billault A."/>
            <person name="Segurens B."/>
            <person name="Gouyvenoux M."/>
            <person name="Ugarte E."/>
            <person name="Cattonaro F."/>
            <person name="Anthouard V."/>
            <person name="Vico V."/>
            <person name="Del Fabbro C."/>
            <person name="Alaux M."/>
            <person name="Di Gaspero G."/>
            <person name="Dumas V."/>
            <person name="Felice N."/>
            <person name="Paillard S."/>
            <person name="Juman I."/>
            <person name="Moroldo M."/>
            <person name="Scalabrin S."/>
            <person name="Canaguier A."/>
            <person name="Le Clainche I."/>
            <person name="Malacrida G."/>
            <person name="Durand E."/>
            <person name="Pesole G."/>
            <person name="Laucou V."/>
            <person name="Chatelet P."/>
            <person name="Merdinoglu D."/>
            <person name="Delledonne M."/>
            <person name="Pezzotti M."/>
            <person name="Lecharny A."/>
            <person name="Scarpelli C."/>
            <person name="Artiguenave F."/>
            <person name="Pe M.E."/>
            <person name="Valle G."/>
            <person name="Morgante M."/>
            <person name="Caboche M."/>
            <person name="Adam-Blondon A.-F."/>
            <person name="Weissenbach J."/>
            <person name="Quetier F."/>
            <person name="Wincker P."/>
        </authorList>
    </citation>
    <scope>NUCLEOTIDE SEQUENCE [LARGE SCALE GENOMIC DNA]</scope>
    <source>
        <strain evidence="7">cv. Pinot noir / PN40024</strain>
    </source>
</reference>
<dbReference type="HOGENOM" id="CLU_004204_0_0_1"/>
<evidence type="ECO:0000256" key="4">
    <source>
        <dbReference type="ARBA" id="ARBA00022842"/>
    </source>
</evidence>
<dbReference type="InterPro" id="IPR042086">
    <property type="entry name" value="MeTrfase_capping"/>
</dbReference>
<dbReference type="Gene3D" id="1.10.1200.270">
    <property type="entry name" value="Methyltransferase, alpha-helical capping domain"/>
    <property type="match status" value="2"/>
</dbReference>
<dbReference type="SMR" id="D7TSX1"/>
<dbReference type="InterPro" id="IPR029063">
    <property type="entry name" value="SAM-dependent_MTases_sf"/>
</dbReference>
<keyword evidence="1" id="KW-0489">Methyltransferase</keyword>
<dbReference type="OMA" id="EYFMEWI"/>
<evidence type="ECO:0000256" key="2">
    <source>
        <dbReference type="ARBA" id="ARBA00022679"/>
    </source>
</evidence>
<gene>
    <name evidence="6" type="ordered locus">VIT_14s0006g02160</name>
</gene>
<keyword evidence="7" id="KW-1185">Reference proteome</keyword>
<keyword evidence="4" id="KW-0460">Magnesium</keyword>
<feature type="region of interest" description="Disordered" evidence="5">
    <location>
        <begin position="784"/>
        <end position="806"/>
    </location>
</feature>
<feature type="compositionally biased region" description="Basic and acidic residues" evidence="5">
    <location>
        <begin position="784"/>
        <end position="798"/>
    </location>
</feature>
<dbReference type="InterPro" id="IPR005299">
    <property type="entry name" value="MeTrfase_7"/>
</dbReference>
<dbReference type="PaxDb" id="29760-VIT_14s0006g02160.t01"/>
<dbReference type="InParanoid" id="D7TSX1"/>
<accession>D7TSX1</accession>
<evidence type="ECO:0000313" key="6">
    <source>
        <dbReference type="EMBL" id="CBI33593.3"/>
    </source>
</evidence>
<dbReference type="SUPFAM" id="SSF53335">
    <property type="entry name" value="S-adenosyl-L-methionine-dependent methyltransferases"/>
    <property type="match status" value="2"/>
</dbReference>
<dbReference type="GO" id="GO:0046872">
    <property type="term" value="F:metal ion binding"/>
    <property type="evidence" value="ECO:0007669"/>
    <property type="project" value="UniProtKB-KW"/>
</dbReference>
<keyword evidence="3" id="KW-0479">Metal-binding</keyword>
<evidence type="ECO:0000313" key="7">
    <source>
        <dbReference type="Proteomes" id="UP000009183"/>
    </source>
</evidence>
<proteinExistence type="predicted"/>
<organism evidence="6 7">
    <name type="scientific">Vitis vinifera</name>
    <name type="common">Grape</name>
    <dbReference type="NCBI Taxonomy" id="29760"/>
    <lineage>
        <taxon>Eukaryota</taxon>
        <taxon>Viridiplantae</taxon>
        <taxon>Streptophyta</taxon>
        <taxon>Embryophyta</taxon>
        <taxon>Tracheophyta</taxon>
        <taxon>Spermatophyta</taxon>
        <taxon>Magnoliopsida</taxon>
        <taxon>eudicotyledons</taxon>
        <taxon>Gunneridae</taxon>
        <taxon>Pentapetalae</taxon>
        <taxon>rosids</taxon>
        <taxon>Vitales</taxon>
        <taxon>Vitaceae</taxon>
        <taxon>Viteae</taxon>
        <taxon>Vitis</taxon>
    </lineage>
</organism>
<dbReference type="ExpressionAtlas" id="D7TSX1">
    <property type="expression patterns" value="baseline"/>
</dbReference>
<evidence type="ECO:0000256" key="1">
    <source>
        <dbReference type="ARBA" id="ARBA00022603"/>
    </source>
</evidence>
<dbReference type="EMBL" id="FN596245">
    <property type="protein sequence ID" value="CBI33593.3"/>
    <property type="molecule type" value="Genomic_DNA"/>
</dbReference>
<dbReference type="PANTHER" id="PTHR31009">
    <property type="entry name" value="S-ADENOSYL-L-METHIONINE:CARBOXYL METHYLTRANSFERASE FAMILY PROTEIN"/>
    <property type="match status" value="1"/>
</dbReference>
<evidence type="ECO:0008006" key="8">
    <source>
        <dbReference type="Google" id="ProtNLM"/>
    </source>
</evidence>
<sequence length="806" mass="90808">MACMSTESCPMNGGNGQYSYTRNSSIQRWGVEASKALIGEAVWEKLDTNFSTLFNIADLGCSVGPNTFIVVENIIESVKLKYPSPNPNSEGIEFQVFFNDLASNDFNTLYRSLPRDREYAASIVPGSFHGRLFPKSSLHFIHSSYTLHWLSKVPKELLDKNSPAWNKGRISYGSAPNEVVQAYSAQFAKDMGSFLKARAQELVHGGLMALIIPCLPVDTSPSECPLIAVMDLLGDSLMDMARMGLISEAKVDSFNFPKYYPTQHELKTLIERNGYFSIDRTEPLAQSTTHARDLNFQIFISHTRAAWEGVIKMHFGSDIIDGLFDRFMKKVLKFSPLISRHSSKQIAEIFVLLKRKAKSANGETKLYCMDSGDGPYSYARCSCSQKDLVDAATKEMENEDSKMLQEKEMTNGKTKMLMDKEVSNGESYHMNSGDGPYSYAKYSSYQKAIVDAAKKMLVEAISDNLDINNPSFGSSNTLRIADMGCSIGPNAFIAVQNIVEAVTLKYQSMQQKPQALEFHVFFNDHIANDFNALFRSLPPSRPYFAVGVPGSFHGRLFPKSSLHIVHSSYALHWLSKVPKEVMEINFLGLKNGRNYSTTDEEVLEVFSSQYKRDMQSFLTARAQELVGGGLMVLLVTGMQNGAIFSKTCSGMVFNLFGSCLMDMANAGLVSNEKVYSFHFPLYYTTPKELEALIETNGYFNIERIEILARPLEHELPDYRICSFHLRAAMEGLVEEHFGKEIIEDLFERYTNKLGENSFIFDEEYRKETHLFVFLRRKITEYSSEEKPEAEIGSEEGKKTLNQQLDV</sequence>
<dbReference type="Pfam" id="PF03492">
    <property type="entry name" value="Methyltransf_7"/>
    <property type="match status" value="2"/>
</dbReference>
<dbReference type="Proteomes" id="UP000009183">
    <property type="component" value="Chromosome 14"/>
</dbReference>
<evidence type="ECO:0000256" key="3">
    <source>
        <dbReference type="ARBA" id="ARBA00022723"/>
    </source>
</evidence>
<name>D7TSX1_VITVI</name>
<evidence type="ECO:0000256" key="5">
    <source>
        <dbReference type="SAM" id="MobiDB-lite"/>
    </source>
</evidence>
<dbReference type="eggNOG" id="ENOG502QUIN">
    <property type="taxonomic scope" value="Eukaryota"/>
</dbReference>
<keyword evidence="2" id="KW-0808">Transferase</keyword>
<dbReference type="GO" id="GO:0008757">
    <property type="term" value="F:S-adenosylmethionine-dependent methyltransferase activity"/>
    <property type="evidence" value="ECO:0000318"/>
    <property type="project" value="GO_Central"/>
</dbReference>
<dbReference type="GO" id="GO:0032259">
    <property type="term" value="P:methylation"/>
    <property type="evidence" value="ECO:0000318"/>
    <property type="project" value="GO_Central"/>
</dbReference>
<protein>
    <recommendedName>
        <fullName evidence="8">S-adenosylmethionine-dependent methyltransferase</fullName>
    </recommendedName>
</protein>
<dbReference type="Gene3D" id="3.40.50.150">
    <property type="entry name" value="Vaccinia Virus protein VP39"/>
    <property type="match status" value="2"/>
</dbReference>
<dbReference type="AlphaFoldDB" id="D7TSX1"/>